<dbReference type="SUPFAM" id="SSF51161">
    <property type="entry name" value="Trimeric LpxA-like enzymes"/>
    <property type="match status" value="1"/>
</dbReference>
<dbReference type="AlphaFoldDB" id="A0AAE7BZM6"/>
<keyword evidence="2" id="KW-0808">Transferase</keyword>
<evidence type="ECO:0000313" key="3">
    <source>
        <dbReference type="EMBL" id="QIH77983.1"/>
    </source>
</evidence>
<protein>
    <submittedName>
        <fullName evidence="3">Acyltransferase</fullName>
    </submittedName>
</protein>
<evidence type="ECO:0000256" key="1">
    <source>
        <dbReference type="ARBA" id="ARBA00007274"/>
    </source>
</evidence>
<organism evidence="3 4">
    <name type="scientific">Macrococcoides canis</name>
    <dbReference type="NCBI Taxonomy" id="1855823"/>
    <lineage>
        <taxon>Bacteria</taxon>
        <taxon>Bacillati</taxon>
        <taxon>Bacillota</taxon>
        <taxon>Bacilli</taxon>
        <taxon>Bacillales</taxon>
        <taxon>Staphylococcaceae</taxon>
        <taxon>Macrococcoides</taxon>
    </lineage>
</organism>
<evidence type="ECO:0000313" key="4">
    <source>
        <dbReference type="Proteomes" id="UP000501122"/>
    </source>
</evidence>
<dbReference type="PANTHER" id="PTHR23416">
    <property type="entry name" value="SIALIC ACID SYNTHASE-RELATED"/>
    <property type="match status" value="1"/>
</dbReference>
<comment type="similarity">
    <text evidence="1">Belongs to the transferase hexapeptide repeat family.</text>
</comment>
<dbReference type="InterPro" id="IPR011004">
    <property type="entry name" value="Trimer_LpxA-like_sf"/>
</dbReference>
<dbReference type="PANTHER" id="PTHR23416:SF23">
    <property type="entry name" value="ACETYLTRANSFERASE C18B11.09C-RELATED"/>
    <property type="match status" value="1"/>
</dbReference>
<name>A0AAE7BZM6_9STAP</name>
<dbReference type="InterPro" id="IPR001451">
    <property type="entry name" value="Hexapep"/>
</dbReference>
<dbReference type="GO" id="GO:0008374">
    <property type="term" value="F:O-acyltransferase activity"/>
    <property type="evidence" value="ECO:0007669"/>
    <property type="project" value="TreeGrafter"/>
</dbReference>
<dbReference type="EMBL" id="CP047363">
    <property type="protein sequence ID" value="QIH77983.1"/>
    <property type="molecule type" value="Genomic_DNA"/>
</dbReference>
<proteinExistence type="inferred from homology"/>
<dbReference type="Pfam" id="PF00132">
    <property type="entry name" value="Hexapep"/>
    <property type="match status" value="1"/>
</dbReference>
<accession>A0AAE7BZM6</accession>
<keyword evidence="3" id="KW-0012">Acyltransferase</keyword>
<gene>
    <name evidence="3" type="ORF">GTN30_04805</name>
</gene>
<dbReference type="InterPro" id="IPR051159">
    <property type="entry name" value="Hexapeptide_acetyltransf"/>
</dbReference>
<dbReference type="Proteomes" id="UP000501122">
    <property type="component" value="Chromosome"/>
</dbReference>
<evidence type="ECO:0000256" key="2">
    <source>
        <dbReference type="ARBA" id="ARBA00022679"/>
    </source>
</evidence>
<dbReference type="Gene3D" id="2.160.10.10">
    <property type="entry name" value="Hexapeptide repeat proteins"/>
    <property type="match status" value="1"/>
</dbReference>
<sequence>MRSKIFRIINTPLLLLFYKKEYLKGYYFDVKVMGWVWAWKAVPFKLIGINNNLPFPADSTVRIHNANNIIFDRNDIHIFQSPGLYINNFSEKVYIGLGTYIAPNVGIITANHDLKNPSLHIKGQRVKIGKNCWIGMNSIVLPGVELGDNTVVGAGSVVTKSFPNGKCVIAGNPAKIIKEI</sequence>
<dbReference type="GO" id="GO:0005829">
    <property type="term" value="C:cytosol"/>
    <property type="evidence" value="ECO:0007669"/>
    <property type="project" value="TreeGrafter"/>
</dbReference>
<reference evidence="3" key="1">
    <citation type="journal article" date="2020" name="Antimicrob. Agents Chemother.">
        <title>The novel macrolide resistance genes mef(D), msr(F) and msr(H) are present on resistance islands in Macrococcus canis, Macrococcus caseolyticus and Staphylococcus aureus.</title>
        <authorList>
            <person name="Schwendener S."/>
            <person name="Dona V."/>
            <person name="Perreten V."/>
        </authorList>
    </citation>
    <scope>NUCLEOTIDE SEQUENCE</scope>
    <source>
        <strain evidence="3">Epi0076A</strain>
    </source>
</reference>